<feature type="domain" description="Disease resistance N-terminal" evidence="4">
    <location>
        <begin position="13"/>
        <end position="87"/>
    </location>
</feature>
<sequence>MAEGALTKVAEGIIGQLGKLALQEIGLLWGAKDDLERLQKTVSAIKAVLLDAEEKQVQSHAIKDLVGNLKDALYEADDVLDDFSIEAL</sequence>
<reference evidence="5" key="1">
    <citation type="submission" date="2018-02" db="EMBL/GenBank/DDBJ databases">
        <authorList>
            <person name="Cohen D.B."/>
            <person name="Kent A.D."/>
        </authorList>
    </citation>
    <scope>NUCLEOTIDE SEQUENCE</scope>
</reference>
<dbReference type="AlphaFoldDB" id="A0A2N9J3C5"/>
<evidence type="ECO:0000313" key="5">
    <source>
        <dbReference type="EMBL" id="SPD31278.1"/>
    </source>
</evidence>
<proteinExistence type="predicted"/>
<gene>
    <name evidence="5" type="ORF">FSB_LOCUS59160</name>
</gene>
<dbReference type="GO" id="GO:0000166">
    <property type="term" value="F:nucleotide binding"/>
    <property type="evidence" value="ECO:0007669"/>
    <property type="project" value="UniProtKB-KW"/>
</dbReference>
<keyword evidence="2" id="KW-0547">Nucleotide-binding</keyword>
<dbReference type="Gene3D" id="1.20.5.4130">
    <property type="match status" value="1"/>
</dbReference>
<evidence type="ECO:0000259" key="4">
    <source>
        <dbReference type="Pfam" id="PF18052"/>
    </source>
</evidence>
<keyword evidence="3" id="KW-0611">Plant defense</keyword>
<evidence type="ECO:0000256" key="3">
    <source>
        <dbReference type="ARBA" id="ARBA00022821"/>
    </source>
</evidence>
<dbReference type="GO" id="GO:0006952">
    <property type="term" value="P:defense response"/>
    <property type="evidence" value="ECO:0007669"/>
    <property type="project" value="UniProtKB-KW"/>
</dbReference>
<evidence type="ECO:0000256" key="2">
    <source>
        <dbReference type="ARBA" id="ARBA00022741"/>
    </source>
</evidence>
<dbReference type="Pfam" id="PF18052">
    <property type="entry name" value="Rx_N"/>
    <property type="match status" value="1"/>
</dbReference>
<evidence type="ECO:0000256" key="1">
    <source>
        <dbReference type="ARBA" id="ARBA00022737"/>
    </source>
</evidence>
<accession>A0A2N9J3C5</accession>
<organism evidence="5">
    <name type="scientific">Fagus sylvatica</name>
    <name type="common">Beechnut</name>
    <dbReference type="NCBI Taxonomy" id="28930"/>
    <lineage>
        <taxon>Eukaryota</taxon>
        <taxon>Viridiplantae</taxon>
        <taxon>Streptophyta</taxon>
        <taxon>Embryophyta</taxon>
        <taxon>Tracheophyta</taxon>
        <taxon>Spermatophyta</taxon>
        <taxon>Magnoliopsida</taxon>
        <taxon>eudicotyledons</taxon>
        <taxon>Gunneridae</taxon>
        <taxon>Pentapetalae</taxon>
        <taxon>rosids</taxon>
        <taxon>fabids</taxon>
        <taxon>Fagales</taxon>
        <taxon>Fagaceae</taxon>
        <taxon>Fagus</taxon>
    </lineage>
</organism>
<dbReference type="InterPro" id="IPR041118">
    <property type="entry name" value="Rx_N"/>
</dbReference>
<protein>
    <recommendedName>
        <fullName evidence="4">Disease resistance N-terminal domain-containing protein</fullName>
    </recommendedName>
</protein>
<dbReference type="EMBL" id="OIVN01006353">
    <property type="protein sequence ID" value="SPD31278.1"/>
    <property type="molecule type" value="Genomic_DNA"/>
</dbReference>
<keyword evidence="1" id="KW-0677">Repeat</keyword>
<name>A0A2N9J3C5_FAGSY</name>